<dbReference type="Pfam" id="PF09335">
    <property type="entry name" value="VTT_dom"/>
    <property type="match status" value="1"/>
</dbReference>
<dbReference type="GO" id="GO:0005886">
    <property type="term" value="C:plasma membrane"/>
    <property type="evidence" value="ECO:0007669"/>
    <property type="project" value="UniProtKB-SubCell"/>
</dbReference>
<feature type="transmembrane region" description="Helical" evidence="6">
    <location>
        <begin position="62"/>
        <end position="87"/>
    </location>
</feature>
<evidence type="ECO:0000256" key="2">
    <source>
        <dbReference type="ARBA" id="ARBA00022475"/>
    </source>
</evidence>
<gene>
    <name evidence="8" type="ORF">PO250_07395</name>
</gene>
<keyword evidence="3 6" id="KW-0812">Transmembrane</keyword>
<evidence type="ECO:0000256" key="3">
    <source>
        <dbReference type="ARBA" id="ARBA00022692"/>
    </source>
</evidence>
<name>A0AAJ1HSU5_LIMMU</name>
<feature type="transmembrane region" description="Helical" evidence="6">
    <location>
        <begin position="171"/>
        <end position="189"/>
    </location>
</feature>
<proteinExistence type="inferred from homology"/>
<feature type="transmembrane region" description="Helical" evidence="6">
    <location>
        <begin position="12"/>
        <end position="30"/>
    </location>
</feature>
<dbReference type="AlphaFoldDB" id="A0AAJ1HSU5"/>
<keyword evidence="2 6" id="KW-1003">Cell membrane</keyword>
<evidence type="ECO:0000313" key="9">
    <source>
        <dbReference type="Proteomes" id="UP001220670"/>
    </source>
</evidence>
<protein>
    <recommendedName>
        <fullName evidence="6">TVP38/TMEM64 family membrane protein</fullName>
    </recommendedName>
</protein>
<feature type="transmembrane region" description="Helical" evidence="6">
    <location>
        <begin position="201"/>
        <end position="218"/>
    </location>
</feature>
<feature type="domain" description="VTT" evidence="7">
    <location>
        <begin position="82"/>
        <end position="191"/>
    </location>
</feature>
<dbReference type="PANTHER" id="PTHR12677:SF59">
    <property type="entry name" value="GOLGI APPARATUS MEMBRANE PROTEIN TVP38-RELATED"/>
    <property type="match status" value="1"/>
</dbReference>
<evidence type="ECO:0000313" key="8">
    <source>
        <dbReference type="EMBL" id="MDC2830119.1"/>
    </source>
</evidence>
<comment type="subcellular location">
    <subcellularLocation>
        <location evidence="1 6">Cell membrane</location>
        <topology evidence="1 6">Multi-pass membrane protein</topology>
    </subcellularLocation>
</comment>
<dbReference type="EMBL" id="JAQONE010000023">
    <property type="protein sequence ID" value="MDC2830119.1"/>
    <property type="molecule type" value="Genomic_DNA"/>
</dbReference>
<evidence type="ECO:0000256" key="1">
    <source>
        <dbReference type="ARBA" id="ARBA00004651"/>
    </source>
</evidence>
<dbReference type="InterPro" id="IPR032816">
    <property type="entry name" value="VTT_dom"/>
</dbReference>
<keyword evidence="4 6" id="KW-1133">Transmembrane helix</keyword>
<accession>A0AAJ1HSU5</accession>
<dbReference type="Proteomes" id="UP001220670">
    <property type="component" value="Unassembled WGS sequence"/>
</dbReference>
<comment type="caution">
    <text evidence="8">The sequence shown here is derived from an EMBL/GenBank/DDBJ whole genome shotgun (WGS) entry which is preliminary data.</text>
</comment>
<evidence type="ECO:0000256" key="6">
    <source>
        <dbReference type="RuleBase" id="RU366058"/>
    </source>
</evidence>
<feature type="transmembrane region" description="Helical" evidence="6">
    <location>
        <begin position="140"/>
        <end position="159"/>
    </location>
</feature>
<dbReference type="InterPro" id="IPR015414">
    <property type="entry name" value="TMEM64"/>
</dbReference>
<reference evidence="8" key="1">
    <citation type="submission" date="2023-01" db="EMBL/GenBank/DDBJ databases">
        <title>Genome analysis of 13 Lactobacillus isolated from gut of wild boar.</title>
        <authorList>
            <person name="Papp P."/>
            <person name="Libisch B."/>
            <person name="Nagy T."/>
            <person name="Olasz F."/>
        </authorList>
    </citation>
    <scope>NUCLEOTIDE SEQUENCE</scope>
    <source>
        <strain evidence="8">F146</strain>
    </source>
</reference>
<comment type="similarity">
    <text evidence="6">Belongs to the TVP38/TMEM64 family.</text>
</comment>
<evidence type="ECO:0000256" key="5">
    <source>
        <dbReference type="ARBA" id="ARBA00023136"/>
    </source>
</evidence>
<dbReference type="RefSeq" id="WP_272209215.1">
    <property type="nucleotide sequence ID" value="NZ_JAQOMV010000031.1"/>
</dbReference>
<dbReference type="PANTHER" id="PTHR12677">
    <property type="entry name" value="GOLGI APPARATUS MEMBRANE PROTEIN TVP38-RELATED"/>
    <property type="match status" value="1"/>
</dbReference>
<evidence type="ECO:0000256" key="4">
    <source>
        <dbReference type="ARBA" id="ARBA00022989"/>
    </source>
</evidence>
<keyword evidence="5 6" id="KW-0472">Membrane</keyword>
<sequence length="236" mass="26068">MAPKKLHLNSRLLGILAGILAVIVLIKVGFDYWPEIKLLMHPTHQHRVMLTKMIRDHGAKDFLLLTLVIALFNAIPGMSIAAVCILAGACYGPWIGLLISWSGNILGNLAVASLFGHMHLSQKFKKHQLLQRLLNQPHPRLGLIIGYMIPAIPNALVNYSGIRLKISLTQMLPLIALGMLPCSFIYAFGGNAILSEDLSQLLIFAGLILILAIVSIIAHRHRQHISYQSKTKELSE</sequence>
<evidence type="ECO:0000259" key="7">
    <source>
        <dbReference type="Pfam" id="PF09335"/>
    </source>
</evidence>
<feature type="transmembrane region" description="Helical" evidence="6">
    <location>
        <begin position="94"/>
        <end position="120"/>
    </location>
</feature>
<organism evidence="8 9">
    <name type="scientific">Limosilactobacillus mucosae</name>
    <name type="common">Lactobacillus mucosae</name>
    <dbReference type="NCBI Taxonomy" id="97478"/>
    <lineage>
        <taxon>Bacteria</taxon>
        <taxon>Bacillati</taxon>
        <taxon>Bacillota</taxon>
        <taxon>Bacilli</taxon>
        <taxon>Lactobacillales</taxon>
        <taxon>Lactobacillaceae</taxon>
        <taxon>Limosilactobacillus</taxon>
    </lineage>
</organism>